<reference evidence="2" key="1">
    <citation type="journal article" date="2019" name="Int. J. Syst. Evol. Microbiol.">
        <title>The Global Catalogue of Microorganisms (GCM) 10K type strain sequencing project: providing services to taxonomists for standard genome sequencing and annotation.</title>
        <authorList>
            <consortium name="The Broad Institute Genomics Platform"/>
            <consortium name="The Broad Institute Genome Sequencing Center for Infectious Disease"/>
            <person name="Wu L."/>
            <person name="Ma J."/>
        </authorList>
    </citation>
    <scope>NUCLEOTIDE SEQUENCE [LARGE SCALE GENOMIC DNA]</scope>
    <source>
        <strain evidence="2">CGMCC 1.15931</strain>
    </source>
</reference>
<evidence type="ECO:0000313" key="1">
    <source>
        <dbReference type="EMBL" id="GGB93784.1"/>
    </source>
</evidence>
<evidence type="ECO:0000313" key="2">
    <source>
        <dbReference type="Proteomes" id="UP000622638"/>
    </source>
</evidence>
<proteinExistence type="predicted"/>
<dbReference type="EMBL" id="BMKG01000005">
    <property type="protein sequence ID" value="GGB93784.1"/>
    <property type="molecule type" value="Genomic_DNA"/>
</dbReference>
<keyword evidence="2" id="KW-1185">Reference proteome</keyword>
<sequence>MTMQNTVHFILQGKGGIGKTLVSTILAQWLQSKDDTPLRCYDTDQENTTFSRYKALAVQHIPVMTESRTIDPKRFDALMIDILETDGNCVIDNGANTFSPLLAYLLENDCFALLADSGRKVYIHTIVGGGDTLHDTAMGFVSTAKSADVPLVLWENEHFGPLQSASGKAFVESQTYAENSARVKGRVVLAQRNADTFGADVKKMNTARMTLEEVKASDKFNVMEKQRIKVVFRDLFEQLDRVDW</sequence>
<name>A0ABQ1KGK2_9BURK</name>
<dbReference type="InterPro" id="IPR027417">
    <property type="entry name" value="P-loop_NTPase"/>
</dbReference>
<gene>
    <name evidence="1" type="ORF">GCM10011572_14690</name>
</gene>
<protein>
    <recommendedName>
        <fullName evidence="3">Conjugal transfer protein TraL</fullName>
    </recommendedName>
</protein>
<accession>A0ABQ1KGK2</accession>
<organism evidence="1 2">
    <name type="scientific">Pseudoduganella buxea</name>
    <dbReference type="NCBI Taxonomy" id="1949069"/>
    <lineage>
        <taxon>Bacteria</taxon>
        <taxon>Pseudomonadati</taxon>
        <taxon>Pseudomonadota</taxon>
        <taxon>Betaproteobacteria</taxon>
        <taxon>Burkholderiales</taxon>
        <taxon>Oxalobacteraceae</taxon>
        <taxon>Telluria group</taxon>
        <taxon>Pseudoduganella</taxon>
    </lineage>
</organism>
<comment type="caution">
    <text evidence="1">The sequence shown here is derived from an EMBL/GenBank/DDBJ whole genome shotgun (WGS) entry which is preliminary data.</text>
</comment>
<dbReference type="RefSeq" id="WP_229417970.1">
    <property type="nucleotide sequence ID" value="NZ_BMKG01000005.1"/>
</dbReference>
<dbReference type="Proteomes" id="UP000622638">
    <property type="component" value="Unassembled WGS sequence"/>
</dbReference>
<dbReference type="SUPFAM" id="SSF52540">
    <property type="entry name" value="P-loop containing nucleoside triphosphate hydrolases"/>
    <property type="match status" value="1"/>
</dbReference>
<evidence type="ECO:0008006" key="3">
    <source>
        <dbReference type="Google" id="ProtNLM"/>
    </source>
</evidence>